<sequence length="397" mass="45200">MVTSLLLQAAHFNQKLSSYLPPHCISWDPNNCRWVYSNNWKKHLPHFCISFGVFGLVAYLQTALVTFTLITEPKIFSSHQLVINFLVNGGMQIVLIMDIMLVYCGKDLLMVTNWAVKSYQATIEHLEPSTWSNMIRLQNGKVDWYGFFAVYMSLVLCLGPFIFPVFLVHENSDAIYTLLLAISSHTPLSALSFRHTLLNNYFLKLTRFILTLIFGLAASVTIRMSTVMMMCLAQFSTSTLHSLSHSKLSLDETKLYRKLGVCLKILRNIVKKLVAAFLTFSFFMILILVILIVHGWKFLPLDIYLLSPCVLITELLFLNVSFHASCAVYEISGSAIQSWRRQLHYRQGYMKRILKSFHPIAAPVGSIGIMDRAIKANYVHATLDYTVNALVSTQDFL</sequence>
<feature type="transmembrane region" description="Helical" evidence="1">
    <location>
        <begin position="273"/>
        <end position="293"/>
    </location>
</feature>
<feature type="transmembrane region" description="Helical" evidence="1">
    <location>
        <begin position="205"/>
        <end position="222"/>
    </location>
</feature>
<accession>A0ABP1QHA3</accession>
<keyword evidence="1" id="KW-0472">Membrane</keyword>
<feature type="transmembrane region" description="Helical" evidence="1">
    <location>
        <begin position="81"/>
        <end position="103"/>
    </location>
</feature>
<proteinExistence type="predicted"/>
<comment type="caution">
    <text evidence="2">The sequence shown here is derived from an EMBL/GenBank/DDBJ whole genome shotgun (WGS) entry which is preliminary data.</text>
</comment>
<reference evidence="2 3" key="1">
    <citation type="submission" date="2024-08" db="EMBL/GenBank/DDBJ databases">
        <authorList>
            <person name="Cucini C."/>
            <person name="Frati F."/>
        </authorList>
    </citation>
    <scope>NUCLEOTIDE SEQUENCE [LARGE SCALE GENOMIC DNA]</scope>
</reference>
<evidence type="ECO:0008006" key="4">
    <source>
        <dbReference type="Google" id="ProtNLM"/>
    </source>
</evidence>
<name>A0ABP1QHA3_9HEXA</name>
<gene>
    <name evidence="2" type="ORF">ODALV1_LOCUS11109</name>
</gene>
<keyword evidence="1" id="KW-1133">Transmembrane helix</keyword>
<feature type="transmembrane region" description="Helical" evidence="1">
    <location>
        <begin position="305"/>
        <end position="331"/>
    </location>
</feature>
<organism evidence="2 3">
    <name type="scientific">Orchesella dallaii</name>
    <dbReference type="NCBI Taxonomy" id="48710"/>
    <lineage>
        <taxon>Eukaryota</taxon>
        <taxon>Metazoa</taxon>
        <taxon>Ecdysozoa</taxon>
        <taxon>Arthropoda</taxon>
        <taxon>Hexapoda</taxon>
        <taxon>Collembola</taxon>
        <taxon>Entomobryomorpha</taxon>
        <taxon>Entomobryoidea</taxon>
        <taxon>Orchesellidae</taxon>
        <taxon>Orchesellinae</taxon>
        <taxon>Orchesella</taxon>
    </lineage>
</organism>
<feature type="transmembrane region" description="Helical" evidence="1">
    <location>
        <begin position="144"/>
        <end position="167"/>
    </location>
</feature>
<keyword evidence="3" id="KW-1185">Reference proteome</keyword>
<evidence type="ECO:0000313" key="2">
    <source>
        <dbReference type="EMBL" id="CAL8102305.1"/>
    </source>
</evidence>
<keyword evidence="1" id="KW-0812">Transmembrane</keyword>
<evidence type="ECO:0000256" key="1">
    <source>
        <dbReference type="SAM" id="Phobius"/>
    </source>
</evidence>
<dbReference type="Proteomes" id="UP001642540">
    <property type="component" value="Unassembled WGS sequence"/>
</dbReference>
<feature type="transmembrane region" description="Helical" evidence="1">
    <location>
        <begin position="44"/>
        <end position="69"/>
    </location>
</feature>
<protein>
    <recommendedName>
        <fullName evidence="4">Odorant receptor</fullName>
    </recommendedName>
</protein>
<evidence type="ECO:0000313" key="3">
    <source>
        <dbReference type="Proteomes" id="UP001642540"/>
    </source>
</evidence>
<dbReference type="EMBL" id="CAXLJM020000033">
    <property type="protein sequence ID" value="CAL8102305.1"/>
    <property type="molecule type" value="Genomic_DNA"/>
</dbReference>